<dbReference type="Proteomes" id="UP000254343">
    <property type="component" value="Unassembled WGS sequence"/>
</dbReference>
<dbReference type="EMBL" id="UIGB01000001">
    <property type="protein sequence ID" value="SUU86649.1"/>
    <property type="molecule type" value="Genomic_DNA"/>
</dbReference>
<feature type="compositionally biased region" description="Polar residues" evidence="1">
    <location>
        <begin position="185"/>
        <end position="194"/>
    </location>
</feature>
<organism evidence="2 3">
    <name type="scientific">Afipia felis</name>
    <name type="common">Cat scratch disease bacillus</name>
    <dbReference type="NCBI Taxonomy" id="1035"/>
    <lineage>
        <taxon>Bacteria</taxon>
        <taxon>Pseudomonadati</taxon>
        <taxon>Pseudomonadota</taxon>
        <taxon>Alphaproteobacteria</taxon>
        <taxon>Hyphomicrobiales</taxon>
        <taxon>Nitrobacteraceae</taxon>
        <taxon>Afipia</taxon>
    </lineage>
</organism>
<gene>
    <name evidence="2" type="ORF">NCTC12722_03879</name>
</gene>
<proteinExistence type="predicted"/>
<dbReference type="RefSeq" id="WP_002717472.1">
    <property type="nucleotide sequence ID" value="NZ_UFSI01000001.1"/>
</dbReference>
<reference evidence="2 3" key="1">
    <citation type="submission" date="2018-06" db="EMBL/GenBank/DDBJ databases">
        <authorList>
            <consortium name="Pathogen Informatics"/>
            <person name="Doyle S."/>
        </authorList>
    </citation>
    <scope>NUCLEOTIDE SEQUENCE [LARGE SCALE GENOMIC DNA]</scope>
    <source>
        <strain evidence="2 3">NCTC12722</strain>
    </source>
</reference>
<name>A0A380WDA1_AFIFE</name>
<evidence type="ECO:0000313" key="3">
    <source>
        <dbReference type="Proteomes" id="UP000254343"/>
    </source>
</evidence>
<accession>A0A380WDA1</accession>
<evidence type="ECO:0000313" key="2">
    <source>
        <dbReference type="EMBL" id="SUU86649.1"/>
    </source>
</evidence>
<feature type="region of interest" description="Disordered" evidence="1">
    <location>
        <begin position="168"/>
        <end position="194"/>
    </location>
</feature>
<evidence type="ECO:0000256" key="1">
    <source>
        <dbReference type="SAM" id="MobiDB-lite"/>
    </source>
</evidence>
<protein>
    <submittedName>
        <fullName evidence="2">Uncharacterized protein</fullName>
    </submittedName>
</protein>
<dbReference type="AlphaFoldDB" id="A0A380WDA1"/>
<sequence length="339" mass="36844">MTSAVSVLVDQDEGAQPSLGTSLIVPDNPEEAADAVVSGHVETCESYIRHVAGLVYLCCNKFQAEDERTRFSKRLEELCFLSARDAAAPERTSSKLSMLKKVGKHADIFCGSRVLPFLAPEHSKLYQLALLLELLECDTDRFVSELNWLGSDFTRDDVIARIAGIKSGAPPQEASAEPNPEEHSASSPVASDTTPFDLVAGTVTANDARILRRDPVDPAEWDRLLPRPVLSESAALVIITKLSELSVVEMRLAPHFGFSRIEHIFVVGDAGAIDLIDQQVMVVATRGKTDCAVPETSIPTSDSPCDSAVAFFGNAERKFQLFSGSGVRDGWEALRWNEA</sequence>